<feature type="chain" id="PRO_5026921131" evidence="4">
    <location>
        <begin position="25"/>
        <end position="369"/>
    </location>
</feature>
<feature type="binding site" evidence="3">
    <location>
        <position position="249"/>
    </location>
    <ligand>
        <name>substrate</name>
    </ligand>
</feature>
<dbReference type="PANTHER" id="PTHR33376">
    <property type="match status" value="1"/>
</dbReference>
<organism evidence="5 6">
    <name type="scientific">Adonisia turfae CCMR0081</name>
    <dbReference type="NCBI Taxonomy" id="2292702"/>
    <lineage>
        <taxon>Bacteria</taxon>
        <taxon>Bacillati</taxon>
        <taxon>Cyanobacteriota</taxon>
        <taxon>Adonisia</taxon>
        <taxon>Adonisia turfae</taxon>
    </lineage>
</organism>
<evidence type="ECO:0000256" key="2">
    <source>
        <dbReference type="PIRSR" id="PIRSR039026-1"/>
    </source>
</evidence>
<feature type="signal peptide" evidence="4">
    <location>
        <begin position="1"/>
        <end position="24"/>
    </location>
</feature>
<comment type="caution">
    <text evidence="5">The sequence shown here is derived from an EMBL/GenBank/DDBJ whole genome shotgun (WGS) entry which is preliminary data.</text>
</comment>
<reference evidence="5 6" key="1">
    <citation type="journal article" date="2020" name="Microb. Ecol.">
        <title>Ecogenomics of the Marine Benthic Filamentous Cyanobacterium Adonisia.</title>
        <authorList>
            <person name="Walter J.M."/>
            <person name="Coutinho F.H."/>
            <person name="Leomil L."/>
            <person name="Hargreaves P.I."/>
            <person name="Campeao M.E."/>
            <person name="Vieira V.V."/>
            <person name="Silva B.S."/>
            <person name="Fistarol G.O."/>
            <person name="Salomon P.S."/>
            <person name="Sawabe T."/>
            <person name="Mino S."/>
            <person name="Hosokawa M."/>
            <person name="Miyashita H."/>
            <person name="Maruyama F."/>
            <person name="van Verk M.C."/>
            <person name="Dutilh B.E."/>
            <person name="Thompson C.C."/>
            <person name="Thompson F.L."/>
        </authorList>
    </citation>
    <scope>NUCLEOTIDE SEQUENCE [LARGE SCALE GENOMIC DNA]</scope>
    <source>
        <strain evidence="5 6">CCMR0081</strain>
    </source>
</reference>
<evidence type="ECO:0000256" key="1">
    <source>
        <dbReference type="ARBA" id="ARBA00022729"/>
    </source>
</evidence>
<dbReference type="GO" id="GO:0015849">
    <property type="term" value="P:organic acid transport"/>
    <property type="evidence" value="ECO:0007669"/>
    <property type="project" value="InterPro"/>
</dbReference>
<keyword evidence="3" id="KW-0479">Metal-binding</keyword>
<dbReference type="RefSeq" id="WP_163696360.1">
    <property type="nucleotide sequence ID" value="NZ_QXHD01000003.1"/>
</dbReference>
<feature type="binding site" evidence="3">
    <location>
        <position position="223"/>
    </location>
    <ligand>
        <name>substrate</name>
    </ligand>
</feature>
<dbReference type="PANTHER" id="PTHR33376:SF5">
    <property type="entry name" value="EXTRACYTOPLASMIC SOLUTE RECEPTOR PROTEIN"/>
    <property type="match status" value="1"/>
</dbReference>
<dbReference type="EMBL" id="QXHD01000003">
    <property type="protein sequence ID" value="NEZ54704.1"/>
    <property type="molecule type" value="Genomic_DNA"/>
</dbReference>
<dbReference type="Gene3D" id="3.40.190.170">
    <property type="entry name" value="Bacterial extracellular solute-binding protein, family 7"/>
    <property type="match status" value="1"/>
</dbReference>
<dbReference type="CDD" id="cd13682">
    <property type="entry name" value="PBP2_TRAP_alpha-ketoacid"/>
    <property type="match status" value="1"/>
</dbReference>
<dbReference type="GO" id="GO:0043177">
    <property type="term" value="F:organic acid binding"/>
    <property type="evidence" value="ECO:0007669"/>
    <property type="project" value="InterPro"/>
</dbReference>
<dbReference type="AlphaFoldDB" id="A0A6M0REP3"/>
<dbReference type="SUPFAM" id="SSF53850">
    <property type="entry name" value="Periplasmic binding protein-like II"/>
    <property type="match status" value="1"/>
</dbReference>
<feature type="binding site" evidence="2">
    <location>
        <position position="186"/>
    </location>
    <ligand>
        <name>substrate</name>
    </ligand>
</feature>
<dbReference type="InterPro" id="IPR026289">
    <property type="entry name" value="SBP_TakP-like"/>
</dbReference>
<accession>A0A6M0REP3</accession>
<evidence type="ECO:0000256" key="3">
    <source>
        <dbReference type="PIRSR" id="PIRSR039026-2"/>
    </source>
</evidence>
<evidence type="ECO:0000313" key="5">
    <source>
        <dbReference type="EMBL" id="NEZ54704.1"/>
    </source>
</evidence>
<dbReference type="InterPro" id="IPR038404">
    <property type="entry name" value="TRAP_DctP_sf"/>
</dbReference>
<evidence type="ECO:0000313" key="6">
    <source>
        <dbReference type="Proteomes" id="UP000481033"/>
    </source>
</evidence>
<sequence length="369" mass="39940">MKRRQLIGYGLTGAASTAALTACAQSTTPTTAGDGEALPTVRWKMATSWPKSLDTLFGAAEIVCDRIAAMTDGRFTIEPYAGGEIVPGLQVLDAVQDGTVECGHSASYYYVGKSPALAFGTTVPFGLNAQQQNAWLYHGGGLEAMQKLYAKFNTINFPAGNTGVQMGGWFNKEINTANDLKGLKMRIPGLGGKVMAKLGVNVQNLPGSEIFLALERGAIDAAEWVGPYDDEKLGLQKAAQFYYYPGWWEPGPAFDMMINMEAWTSLPPVYQEVIKTACVESNTSTLAKYDAVNGAALQSLLGADVELKPFSDEILAAAEQAAFEIYEESASEDADFKEIYDQWKEFRASVYGWNRLNELGFAGFANKDA</sequence>
<dbReference type="InterPro" id="IPR041722">
    <property type="entry name" value="TakP/all3028"/>
</dbReference>
<dbReference type="GO" id="GO:0046872">
    <property type="term" value="F:metal ion binding"/>
    <property type="evidence" value="ECO:0007669"/>
    <property type="project" value="UniProtKB-KW"/>
</dbReference>
<dbReference type="Pfam" id="PF03480">
    <property type="entry name" value="DctP"/>
    <property type="match status" value="1"/>
</dbReference>
<proteinExistence type="predicted"/>
<evidence type="ECO:0000256" key="4">
    <source>
        <dbReference type="SAM" id="SignalP"/>
    </source>
</evidence>
<dbReference type="PROSITE" id="PS51257">
    <property type="entry name" value="PROKAR_LIPOPROTEIN"/>
    <property type="match status" value="1"/>
</dbReference>
<dbReference type="PIRSF" id="PIRSF039026">
    <property type="entry name" value="SiaP"/>
    <property type="match status" value="1"/>
</dbReference>
<gene>
    <name evidence="5" type="ORF">DXZ20_03145</name>
</gene>
<dbReference type="GO" id="GO:0031317">
    <property type="term" value="C:tripartite ATP-independent periplasmic transporter complex"/>
    <property type="evidence" value="ECO:0007669"/>
    <property type="project" value="InterPro"/>
</dbReference>
<protein>
    <submittedName>
        <fullName evidence="5">ABC transporter substrate-binding protein</fullName>
    </submittedName>
</protein>
<dbReference type="InterPro" id="IPR018389">
    <property type="entry name" value="DctP_fam"/>
</dbReference>
<feature type="binding site" evidence="3">
    <location>
        <position position="224"/>
    </location>
    <ligand>
        <name>Na(+)</name>
        <dbReference type="ChEBI" id="CHEBI:29101"/>
    </ligand>
</feature>
<keyword evidence="6" id="KW-1185">Reference proteome</keyword>
<dbReference type="GO" id="GO:0055085">
    <property type="term" value="P:transmembrane transport"/>
    <property type="evidence" value="ECO:0007669"/>
    <property type="project" value="InterPro"/>
</dbReference>
<dbReference type="Proteomes" id="UP000481033">
    <property type="component" value="Unassembled WGS sequence"/>
</dbReference>
<name>A0A6M0REP3_9CYAN</name>
<feature type="binding site" evidence="2">
    <location>
        <position position="165"/>
    </location>
    <ligand>
        <name>substrate</name>
    </ligand>
</feature>
<keyword evidence="1 4" id="KW-0732">Signal</keyword>
<dbReference type="Gene3D" id="3.40.190.10">
    <property type="entry name" value="Periplasmic binding protein-like II"/>
    <property type="match status" value="1"/>
</dbReference>